<dbReference type="PANTHER" id="PTHR30203:SF33">
    <property type="entry name" value="BLR4455 PROTEIN"/>
    <property type="match status" value="1"/>
</dbReference>
<organism evidence="3 4">
    <name type="scientific">Carboxylicivirga linearis</name>
    <dbReference type="NCBI Taxonomy" id="1628157"/>
    <lineage>
        <taxon>Bacteria</taxon>
        <taxon>Pseudomonadati</taxon>
        <taxon>Bacteroidota</taxon>
        <taxon>Bacteroidia</taxon>
        <taxon>Marinilabiliales</taxon>
        <taxon>Marinilabiliaceae</taxon>
        <taxon>Carboxylicivirga</taxon>
    </lineage>
</organism>
<dbReference type="Proteomes" id="UP000708576">
    <property type="component" value="Unassembled WGS sequence"/>
</dbReference>
<evidence type="ECO:0000313" key="4">
    <source>
        <dbReference type="Proteomes" id="UP000708576"/>
    </source>
</evidence>
<dbReference type="PANTHER" id="PTHR30203">
    <property type="entry name" value="OUTER MEMBRANE CATION EFFLUX PROTEIN"/>
    <property type="match status" value="1"/>
</dbReference>
<keyword evidence="2" id="KW-0449">Lipoprotein</keyword>
<dbReference type="Gene3D" id="1.20.1600.10">
    <property type="entry name" value="Outer membrane efflux proteins (OEP)"/>
    <property type="match status" value="1"/>
</dbReference>
<dbReference type="InterPro" id="IPR003423">
    <property type="entry name" value="OMP_efflux"/>
</dbReference>
<sequence>MKLNHIIFIFLIFMFIGCKIGKQYESPEINMPDTYQSNLSDTSTVADIDWWEVYNDSLLVKYINLAIENNQDLKIAISRVEEYRSLKRISESDLLPSISISGEREHEVSSGSINETDNELVAELSWELDLWGRLRWQRDAGIADYMATAEDKNAVYQSLIANVATTYFELMAAKRELDIIQQTAVSREEGVKIAELRYKGGLTSETPLQQAEVELAKTLTLVPEVKYTIRKKNNLLSTLMGQFPENTLISTYLLEHKLPDSVLVGIPSDLLSRRPDVRKAEQEVISANAKVGMAFTNMFPRISLSAEYGYESEALSDLFSSPYNYLYGQLLSPIFNAGANRARHKAAKAVLEQKALTYDKVVLKSFEETSNALGNVHRAKSVRNSLIKLEESSRTYLKLANLQHINGVVSYIDVLDAQRLLFDAEIRLNNAIRDEKISYVNLYKSLGGGW</sequence>
<reference evidence="3 4" key="1">
    <citation type="journal article" date="2015" name="Int. J. Syst. Evol. Microbiol.">
        <title>Carboxylicivirga linearis sp. nov., isolated from a sea cucumber culture pond.</title>
        <authorList>
            <person name="Wang F.Q."/>
            <person name="Zhou Y.X."/>
            <person name="Lin X.Z."/>
            <person name="Chen G.J."/>
            <person name="Du Z.J."/>
        </authorList>
    </citation>
    <scope>NUCLEOTIDE SEQUENCE [LARGE SCALE GENOMIC DNA]</scope>
    <source>
        <strain evidence="3 4">FB218</strain>
    </source>
</reference>
<proteinExistence type="inferred from homology"/>
<keyword evidence="2" id="KW-1134">Transmembrane beta strand</keyword>
<evidence type="ECO:0000313" key="3">
    <source>
        <dbReference type="EMBL" id="MBS2099698.1"/>
    </source>
</evidence>
<dbReference type="NCBIfam" id="TIGR01845">
    <property type="entry name" value="outer_NodT"/>
    <property type="match status" value="1"/>
</dbReference>
<dbReference type="Gene3D" id="2.20.200.10">
    <property type="entry name" value="Outer membrane efflux proteins (OEP)"/>
    <property type="match status" value="1"/>
</dbReference>
<comment type="similarity">
    <text evidence="1 2">Belongs to the outer membrane factor (OMF) (TC 1.B.17) family.</text>
</comment>
<dbReference type="Pfam" id="PF02321">
    <property type="entry name" value="OEP"/>
    <property type="match status" value="2"/>
</dbReference>
<name>A0ABS5JXU5_9BACT</name>
<comment type="subcellular location">
    <subcellularLocation>
        <location evidence="2">Cell membrane</location>
        <topology evidence="2">Lipid-anchor</topology>
    </subcellularLocation>
</comment>
<dbReference type="RefSeq" id="WP_212216942.1">
    <property type="nucleotide sequence ID" value="NZ_JAGUCO010000014.1"/>
</dbReference>
<dbReference type="SUPFAM" id="SSF56954">
    <property type="entry name" value="Outer membrane efflux proteins (OEP)"/>
    <property type="match status" value="1"/>
</dbReference>
<keyword evidence="2" id="KW-0472">Membrane</keyword>
<accession>A0ABS5JXU5</accession>
<keyword evidence="2" id="KW-0564">Palmitate</keyword>
<keyword evidence="2" id="KW-0812">Transmembrane</keyword>
<dbReference type="InterPro" id="IPR010131">
    <property type="entry name" value="MdtP/NodT-like"/>
</dbReference>
<dbReference type="PROSITE" id="PS51257">
    <property type="entry name" value="PROKAR_LIPOPROTEIN"/>
    <property type="match status" value="1"/>
</dbReference>
<keyword evidence="4" id="KW-1185">Reference proteome</keyword>
<protein>
    <submittedName>
        <fullName evidence="3">TolC family protein</fullName>
    </submittedName>
</protein>
<dbReference type="EMBL" id="JAGUCO010000014">
    <property type="protein sequence ID" value="MBS2099698.1"/>
    <property type="molecule type" value="Genomic_DNA"/>
</dbReference>
<gene>
    <name evidence="3" type="ORF">KEM10_15500</name>
</gene>
<comment type="caution">
    <text evidence="3">The sequence shown here is derived from an EMBL/GenBank/DDBJ whole genome shotgun (WGS) entry which is preliminary data.</text>
</comment>
<evidence type="ECO:0000256" key="2">
    <source>
        <dbReference type="RuleBase" id="RU362097"/>
    </source>
</evidence>
<evidence type="ECO:0000256" key="1">
    <source>
        <dbReference type="ARBA" id="ARBA00007613"/>
    </source>
</evidence>